<dbReference type="Proteomes" id="UP000030651">
    <property type="component" value="Unassembled WGS sequence"/>
</dbReference>
<name>W3WNF9_PESFW</name>
<gene>
    <name evidence="2" type="ORF">PFICI_12337</name>
</gene>
<dbReference type="GeneID" id="19277350"/>
<dbReference type="HOGENOM" id="CLU_1816468_0_0_1"/>
<feature type="region of interest" description="Disordered" evidence="1">
    <location>
        <begin position="1"/>
        <end position="26"/>
    </location>
</feature>
<feature type="region of interest" description="Disordered" evidence="1">
    <location>
        <begin position="101"/>
        <end position="142"/>
    </location>
</feature>
<dbReference type="AlphaFoldDB" id="W3WNF9"/>
<reference evidence="3" key="1">
    <citation type="journal article" date="2015" name="BMC Genomics">
        <title>Genomic and transcriptomic analysis of the endophytic fungus Pestalotiopsis fici reveals its lifestyle and high potential for synthesis of natural products.</title>
        <authorList>
            <person name="Wang X."/>
            <person name="Zhang X."/>
            <person name="Liu L."/>
            <person name="Xiang M."/>
            <person name="Wang W."/>
            <person name="Sun X."/>
            <person name="Che Y."/>
            <person name="Guo L."/>
            <person name="Liu G."/>
            <person name="Guo L."/>
            <person name="Wang C."/>
            <person name="Yin W.B."/>
            <person name="Stadler M."/>
            <person name="Zhang X."/>
            <person name="Liu X."/>
        </authorList>
    </citation>
    <scope>NUCLEOTIDE SEQUENCE [LARGE SCALE GENOMIC DNA]</scope>
    <source>
        <strain evidence="3">W106-1 / CGMCC3.15140</strain>
    </source>
</reference>
<dbReference type="RefSeq" id="XP_007839109.1">
    <property type="nucleotide sequence ID" value="XM_007840918.1"/>
</dbReference>
<evidence type="ECO:0000256" key="1">
    <source>
        <dbReference type="SAM" id="MobiDB-lite"/>
    </source>
</evidence>
<proteinExistence type="predicted"/>
<dbReference type="InParanoid" id="W3WNF9"/>
<protein>
    <submittedName>
        <fullName evidence="2">Uncharacterized protein</fullName>
    </submittedName>
</protein>
<organism evidence="2 3">
    <name type="scientific">Pestalotiopsis fici (strain W106-1 / CGMCC3.15140)</name>
    <dbReference type="NCBI Taxonomy" id="1229662"/>
    <lineage>
        <taxon>Eukaryota</taxon>
        <taxon>Fungi</taxon>
        <taxon>Dikarya</taxon>
        <taxon>Ascomycota</taxon>
        <taxon>Pezizomycotina</taxon>
        <taxon>Sordariomycetes</taxon>
        <taxon>Xylariomycetidae</taxon>
        <taxon>Amphisphaeriales</taxon>
        <taxon>Sporocadaceae</taxon>
        <taxon>Pestalotiopsis</taxon>
    </lineage>
</organism>
<keyword evidence="3" id="KW-1185">Reference proteome</keyword>
<evidence type="ECO:0000313" key="2">
    <source>
        <dbReference type="EMBL" id="ETS75393.1"/>
    </source>
</evidence>
<evidence type="ECO:0000313" key="3">
    <source>
        <dbReference type="Proteomes" id="UP000030651"/>
    </source>
</evidence>
<dbReference type="EMBL" id="KI912118">
    <property type="protein sequence ID" value="ETS75393.1"/>
    <property type="molecule type" value="Genomic_DNA"/>
</dbReference>
<accession>W3WNF9</accession>
<dbReference type="KEGG" id="pfy:PFICI_12337"/>
<feature type="compositionally biased region" description="Basic and acidic residues" evidence="1">
    <location>
        <begin position="118"/>
        <end position="131"/>
    </location>
</feature>
<sequence length="142" mass="15689">MAFARSRPIGAVQSRESVRNGTPRTDAKSVWGSYDLSLLAPNHNVSQSLSATSREIKRQISSMATVGNRQHPLKVSRKLGFEKHGLNLDGASLEFDRIAPGSSKFAPRSRINGYQISKDTEALHHNKEADQSHTMSEESDEE</sequence>